<proteinExistence type="predicted"/>
<evidence type="ECO:0000256" key="2">
    <source>
        <dbReference type="SAM" id="SignalP"/>
    </source>
</evidence>
<evidence type="ECO:0000256" key="1">
    <source>
        <dbReference type="SAM" id="MobiDB-lite"/>
    </source>
</evidence>
<reference evidence="3 4" key="1">
    <citation type="journal article" date="2021" name="J. Hered.">
        <title>A chromosome-level genome assembly of the parasitoid wasp, Cotesia glomerata (Hymenoptera: Braconidae).</title>
        <authorList>
            <person name="Pinto B.J."/>
            <person name="Weis J.J."/>
            <person name="Gamble T."/>
            <person name="Ode P.J."/>
            <person name="Paul R."/>
            <person name="Zaspel J.M."/>
        </authorList>
    </citation>
    <scope>NUCLEOTIDE SEQUENCE [LARGE SCALE GENOMIC DNA]</scope>
    <source>
        <strain evidence="3">CgM1</strain>
    </source>
</reference>
<dbReference type="Proteomes" id="UP000826195">
    <property type="component" value="Unassembled WGS sequence"/>
</dbReference>
<dbReference type="EMBL" id="JAHXZJ010002982">
    <property type="protein sequence ID" value="KAH0534537.1"/>
    <property type="molecule type" value="Genomic_DNA"/>
</dbReference>
<evidence type="ECO:0000313" key="4">
    <source>
        <dbReference type="Proteomes" id="UP000826195"/>
    </source>
</evidence>
<sequence>MVSAKIITISAFVIANAICSGAFPQYFPNQMPNPGYQYQNNWPQYYPVYNQDNYSPIYPQPIDPPDSNQGYQNFRNPGFSYRHPSIPGNVRHIGPITTVRKYSRPISTPAHTDEYFGGAIKVEHGPSNGWEEGSEQTTITRTEYGPGRRR</sequence>
<evidence type="ECO:0000313" key="3">
    <source>
        <dbReference type="EMBL" id="KAH0534537.1"/>
    </source>
</evidence>
<name>A0AAV7HUW0_COTGL</name>
<keyword evidence="4" id="KW-1185">Reference proteome</keyword>
<gene>
    <name evidence="3" type="ORF">KQX54_004955</name>
</gene>
<comment type="caution">
    <text evidence="3">The sequence shown here is derived from an EMBL/GenBank/DDBJ whole genome shotgun (WGS) entry which is preliminary data.</text>
</comment>
<protein>
    <submittedName>
        <fullName evidence="3">Uncharacterized protein</fullName>
    </submittedName>
</protein>
<keyword evidence="2" id="KW-0732">Signal</keyword>
<accession>A0AAV7HUW0</accession>
<feature type="region of interest" description="Disordered" evidence="1">
    <location>
        <begin position="125"/>
        <end position="150"/>
    </location>
</feature>
<organism evidence="3 4">
    <name type="scientific">Cotesia glomerata</name>
    <name type="common">Lepidopteran parasitic wasp</name>
    <name type="synonym">Apanteles glomeratus</name>
    <dbReference type="NCBI Taxonomy" id="32391"/>
    <lineage>
        <taxon>Eukaryota</taxon>
        <taxon>Metazoa</taxon>
        <taxon>Ecdysozoa</taxon>
        <taxon>Arthropoda</taxon>
        <taxon>Hexapoda</taxon>
        <taxon>Insecta</taxon>
        <taxon>Pterygota</taxon>
        <taxon>Neoptera</taxon>
        <taxon>Endopterygota</taxon>
        <taxon>Hymenoptera</taxon>
        <taxon>Apocrita</taxon>
        <taxon>Ichneumonoidea</taxon>
        <taxon>Braconidae</taxon>
        <taxon>Microgastrinae</taxon>
        <taxon>Cotesia</taxon>
    </lineage>
</organism>
<feature type="signal peptide" evidence="2">
    <location>
        <begin position="1"/>
        <end position="24"/>
    </location>
</feature>
<dbReference type="AlphaFoldDB" id="A0AAV7HUW0"/>
<feature type="chain" id="PRO_5043361454" evidence="2">
    <location>
        <begin position="25"/>
        <end position="150"/>
    </location>
</feature>